<evidence type="ECO:0000313" key="2">
    <source>
        <dbReference type="Proteomes" id="UP001237642"/>
    </source>
</evidence>
<dbReference type="AlphaFoldDB" id="A0AAD8J0K1"/>
<proteinExistence type="predicted"/>
<dbReference type="EMBL" id="JAUIZM010000003">
    <property type="protein sequence ID" value="KAK1393505.1"/>
    <property type="molecule type" value="Genomic_DNA"/>
</dbReference>
<dbReference type="Proteomes" id="UP001237642">
    <property type="component" value="Unassembled WGS sequence"/>
</dbReference>
<dbReference type="InterPro" id="IPR019141">
    <property type="entry name" value="DUF2045"/>
</dbReference>
<accession>A0AAD8J0K1</accession>
<keyword evidence="2" id="KW-1185">Reference proteome</keyword>
<evidence type="ECO:0000313" key="1">
    <source>
        <dbReference type="EMBL" id="KAK1393505.1"/>
    </source>
</evidence>
<gene>
    <name evidence="1" type="ORF">POM88_012561</name>
</gene>
<comment type="caution">
    <text evidence="1">The sequence shown here is derived from an EMBL/GenBank/DDBJ whole genome shotgun (WGS) entry which is preliminary data.</text>
</comment>
<sequence>MDHQLVSKSLNFSRRNKKLLILLAALGFSSYGVYKVYNLPCVSIKRHKLVKLVGVLINVLELVSDSAETIGVVSRDLKEFLDSGWDEIPNSLKQMSKIARSDEFSRSLSSVSEAVALGVFRGSRSENGGSLRFFDGVMEKLSTKAGTGFVSVVVGSFAKNLVLAIRSSSVGSEGLKSGLNSSNWVDLLSDEKGNVVVADCIKTFASTAVAVYLDKTKNVNMYDDMFSALINSKYETQVRDVLVSVCNGVVKTLVKTSHQVLTSSNSEWRLNSTCCGVAQHSGPSSISGDDSVGEAGNSRKQEKHSLFDIQNNWWVKNVSSTLAVPRNREFVLDMTGRVTFETMRSLVEFFMWKLMDGLRRSFNVIQEQVLSRGLEVIHYVGGKSCIIVTMCLALYLHILSGTRAFLPA</sequence>
<reference evidence="1" key="1">
    <citation type="submission" date="2023-02" db="EMBL/GenBank/DDBJ databases">
        <title>Genome of toxic invasive species Heracleum sosnowskyi carries increased number of genes despite the absence of recent whole-genome duplications.</title>
        <authorList>
            <person name="Schelkunov M."/>
            <person name="Shtratnikova V."/>
            <person name="Makarenko M."/>
            <person name="Klepikova A."/>
            <person name="Omelchenko D."/>
            <person name="Novikova G."/>
            <person name="Obukhova E."/>
            <person name="Bogdanov V."/>
            <person name="Penin A."/>
            <person name="Logacheva M."/>
        </authorList>
    </citation>
    <scope>NUCLEOTIDE SEQUENCE</scope>
    <source>
        <strain evidence="1">Hsosn_3</strain>
        <tissue evidence="1">Leaf</tissue>
    </source>
</reference>
<reference evidence="1" key="2">
    <citation type="submission" date="2023-05" db="EMBL/GenBank/DDBJ databases">
        <authorList>
            <person name="Schelkunov M.I."/>
        </authorList>
    </citation>
    <scope>NUCLEOTIDE SEQUENCE</scope>
    <source>
        <strain evidence="1">Hsosn_3</strain>
        <tissue evidence="1">Leaf</tissue>
    </source>
</reference>
<name>A0AAD8J0K1_9APIA</name>
<protein>
    <submittedName>
        <fullName evidence="1">Phloem protein 2 A10</fullName>
    </submittedName>
</protein>
<dbReference type="PANTHER" id="PTHR21477">
    <property type="entry name" value="ZGC:172139"/>
    <property type="match status" value="1"/>
</dbReference>
<organism evidence="1 2">
    <name type="scientific">Heracleum sosnowskyi</name>
    <dbReference type="NCBI Taxonomy" id="360622"/>
    <lineage>
        <taxon>Eukaryota</taxon>
        <taxon>Viridiplantae</taxon>
        <taxon>Streptophyta</taxon>
        <taxon>Embryophyta</taxon>
        <taxon>Tracheophyta</taxon>
        <taxon>Spermatophyta</taxon>
        <taxon>Magnoliopsida</taxon>
        <taxon>eudicotyledons</taxon>
        <taxon>Gunneridae</taxon>
        <taxon>Pentapetalae</taxon>
        <taxon>asterids</taxon>
        <taxon>campanulids</taxon>
        <taxon>Apiales</taxon>
        <taxon>Apiaceae</taxon>
        <taxon>Apioideae</taxon>
        <taxon>apioid superclade</taxon>
        <taxon>Tordylieae</taxon>
        <taxon>Tordyliinae</taxon>
        <taxon>Heracleum</taxon>
    </lineage>
</organism>
<dbReference type="PANTHER" id="PTHR21477:SF12">
    <property type="entry name" value="PROTEIN PHLOEM PROTEIN 2-LIKE A10"/>
    <property type="match status" value="1"/>
</dbReference>